<dbReference type="STRING" id="5364.A0A5C3NF83"/>
<organism evidence="9 10">
    <name type="scientific">Heliocybe sulcata</name>
    <dbReference type="NCBI Taxonomy" id="5364"/>
    <lineage>
        <taxon>Eukaryota</taxon>
        <taxon>Fungi</taxon>
        <taxon>Dikarya</taxon>
        <taxon>Basidiomycota</taxon>
        <taxon>Agaricomycotina</taxon>
        <taxon>Agaricomycetes</taxon>
        <taxon>Gloeophyllales</taxon>
        <taxon>Gloeophyllaceae</taxon>
        <taxon>Heliocybe</taxon>
    </lineage>
</organism>
<dbReference type="Proteomes" id="UP000305948">
    <property type="component" value="Unassembled WGS sequence"/>
</dbReference>
<feature type="domain" description="Helicase ATP-binding" evidence="7">
    <location>
        <begin position="885"/>
        <end position="1062"/>
    </location>
</feature>
<dbReference type="InterPro" id="IPR001650">
    <property type="entry name" value="Helicase_C-like"/>
</dbReference>
<dbReference type="PANTHER" id="PTHR45623">
    <property type="entry name" value="CHROMODOMAIN-HELICASE-DNA-BINDING PROTEIN 3-RELATED-RELATED"/>
    <property type="match status" value="1"/>
</dbReference>
<feature type="region of interest" description="Disordered" evidence="6">
    <location>
        <begin position="409"/>
        <end position="432"/>
    </location>
</feature>
<evidence type="ECO:0000256" key="5">
    <source>
        <dbReference type="ARBA" id="ARBA00023242"/>
    </source>
</evidence>
<reference evidence="9 10" key="1">
    <citation type="journal article" date="2019" name="Nat. Ecol. Evol.">
        <title>Megaphylogeny resolves global patterns of mushroom evolution.</title>
        <authorList>
            <person name="Varga T."/>
            <person name="Krizsan K."/>
            <person name="Foldi C."/>
            <person name="Dima B."/>
            <person name="Sanchez-Garcia M."/>
            <person name="Sanchez-Ramirez S."/>
            <person name="Szollosi G.J."/>
            <person name="Szarkandi J.G."/>
            <person name="Papp V."/>
            <person name="Albert L."/>
            <person name="Andreopoulos W."/>
            <person name="Angelini C."/>
            <person name="Antonin V."/>
            <person name="Barry K.W."/>
            <person name="Bougher N.L."/>
            <person name="Buchanan P."/>
            <person name="Buyck B."/>
            <person name="Bense V."/>
            <person name="Catcheside P."/>
            <person name="Chovatia M."/>
            <person name="Cooper J."/>
            <person name="Damon W."/>
            <person name="Desjardin D."/>
            <person name="Finy P."/>
            <person name="Geml J."/>
            <person name="Haridas S."/>
            <person name="Hughes K."/>
            <person name="Justo A."/>
            <person name="Karasinski D."/>
            <person name="Kautmanova I."/>
            <person name="Kiss B."/>
            <person name="Kocsube S."/>
            <person name="Kotiranta H."/>
            <person name="LaButti K.M."/>
            <person name="Lechner B.E."/>
            <person name="Liimatainen K."/>
            <person name="Lipzen A."/>
            <person name="Lukacs Z."/>
            <person name="Mihaltcheva S."/>
            <person name="Morgado L.N."/>
            <person name="Niskanen T."/>
            <person name="Noordeloos M.E."/>
            <person name="Ohm R.A."/>
            <person name="Ortiz-Santana B."/>
            <person name="Ovrebo C."/>
            <person name="Racz N."/>
            <person name="Riley R."/>
            <person name="Savchenko A."/>
            <person name="Shiryaev A."/>
            <person name="Soop K."/>
            <person name="Spirin V."/>
            <person name="Szebenyi C."/>
            <person name="Tomsovsky M."/>
            <person name="Tulloss R.E."/>
            <person name="Uehling J."/>
            <person name="Grigoriev I.V."/>
            <person name="Vagvolgyi C."/>
            <person name="Papp T."/>
            <person name="Martin F.M."/>
            <person name="Miettinen O."/>
            <person name="Hibbett D.S."/>
            <person name="Nagy L.G."/>
        </authorList>
    </citation>
    <scope>NUCLEOTIDE SEQUENCE [LARGE SCALE GENOMIC DNA]</scope>
    <source>
        <strain evidence="9 10">OMC1185</strain>
    </source>
</reference>
<accession>A0A5C3NF83</accession>
<feature type="compositionally biased region" description="Basic and acidic residues" evidence="6">
    <location>
        <begin position="484"/>
        <end position="513"/>
    </location>
</feature>
<feature type="region of interest" description="Disordered" evidence="6">
    <location>
        <begin position="343"/>
        <end position="371"/>
    </location>
</feature>
<evidence type="ECO:0000256" key="2">
    <source>
        <dbReference type="ARBA" id="ARBA00022741"/>
    </source>
</evidence>
<comment type="subcellular location">
    <subcellularLocation>
        <location evidence="1">Nucleus</location>
    </subcellularLocation>
</comment>
<keyword evidence="4" id="KW-0067">ATP-binding</keyword>
<feature type="region of interest" description="Disordered" evidence="6">
    <location>
        <begin position="1646"/>
        <end position="1710"/>
    </location>
</feature>
<dbReference type="InterPro" id="IPR049730">
    <property type="entry name" value="SNF2/RAD54-like_C"/>
</dbReference>
<feature type="region of interest" description="Disordered" evidence="6">
    <location>
        <begin position="280"/>
        <end position="303"/>
    </location>
</feature>
<dbReference type="Gene3D" id="3.40.50.10810">
    <property type="entry name" value="Tandem AAA-ATPase domain"/>
    <property type="match status" value="1"/>
</dbReference>
<feature type="region of interest" description="Disordered" evidence="6">
    <location>
        <begin position="230"/>
        <end position="264"/>
    </location>
</feature>
<dbReference type="InterPro" id="IPR014001">
    <property type="entry name" value="Helicase_ATP-bd"/>
</dbReference>
<proteinExistence type="predicted"/>
<feature type="region of interest" description="Disordered" evidence="6">
    <location>
        <begin position="470"/>
        <end position="513"/>
    </location>
</feature>
<dbReference type="InterPro" id="IPR016197">
    <property type="entry name" value="Chromo-like_dom_sf"/>
</dbReference>
<dbReference type="SMART" id="SM00487">
    <property type="entry name" value="DEXDc"/>
    <property type="match status" value="1"/>
</dbReference>
<dbReference type="Pfam" id="PF00176">
    <property type="entry name" value="SNF2-rel_dom"/>
    <property type="match status" value="1"/>
</dbReference>
<feature type="compositionally biased region" description="Basic residues" evidence="6">
    <location>
        <begin position="717"/>
        <end position="728"/>
    </location>
</feature>
<feature type="compositionally biased region" description="Basic and acidic residues" evidence="6">
    <location>
        <begin position="742"/>
        <end position="752"/>
    </location>
</feature>
<feature type="region of interest" description="Disordered" evidence="6">
    <location>
        <begin position="1"/>
        <end position="35"/>
    </location>
</feature>
<evidence type="ECO:0000256" key="6">
    <source>
        <dbReference type="SAM" id="MobiDB-lite"/>
    </source>
</evidence>
<feature type="domain" description="Helicase C-terminal" evidence="8">
    <location>
        <begin position="1198"/>
        <end position="1350"/>
    </location>
</feature>
<feature type="compositionally biased region" description="Acidic residues" evidence="6">
    <location>
        <begin position="362"/>
        <end position="371"/>
    </location>
</feature>
<dbReference type="InterPro" id="IPR000330">
    <property type="entry name" value="SNF2_N"/>
</dbReference>
<gene>
    <name evidence="9" type="ORF">OE88DRAFT_1730039</name>
</gene>
<evidence type="ECO:0000313" key="9">
    <source>
        <dbReference type="EMBL" id="TFK56559.1"/>
    </source>
</evidence>
<dbReference type="InterPro" id="IPR056616">
    <property type="entry name" value="Chromo_MIT1"/>
</dbReference>
<feature type="compositionally biased region" description="Polar residues" evidence="6">
    <location>
        <begin position="1658"/>
        <end position="1675"/>
    </location>
</feature>
<dbReference type="SUPFAM" id="SSF52540">
    <property type="entry name" value="P-loop containing nucleoside triphosphate hydrolases"/>
    <property type="match status" value="2"/>
</dbReference>
<dbReference type="EMBL" id="ML213503">
    <property type="protein sequence ID" value="TFK56559.1"/>
    <property type="molecule type" value="Genomic_DNA"/>
</dbReference>
<keyword evidence="2" id="KW-0547">Nucleotide-binding</keyword>
<sequence length="1775" mass="200305">MSLEDASDALKTMHLEELPHPEKPETSLDAPDHLHVPAPDTALIANSLPVEEAYVEVPFLPDLETRKYKHWDDWDYELSDQDADPEEVIGEYDEDGISYIFARHANDQVRRYVADRFTSEYEALYQDFERRKAEGNASRIDFSSKDIHPRSRVRFKFTLNAGKKTIGVAKSKRGARVLSDDDFDEAQDASDAGSELTDVELLDGKKTTAVVSHGRKKTVKALPFSPKKTRSGKAFIAESEGDSDVEETMPARRSTRARKSARGNLRDAANLDELDLIADESDESVRPKPKRRERARPRAARPAYGHFRSVEELDYDPYSDDETIPLRQHRSVCEKCQRKPTHLLIKDAKKGKPGRRKKSKESDDDDEDDTGDVDKLAALGGWVRCLKCPVSAHWGCLARSQQDEIMKAVREKDRAQHTADPSSQDDQDSVPKKRMTLEVSETTEFLCGSCTKGGICMGCMEPVVDQQSSSLQATNAQSPGLQEPRLDKDGDVEMKDRPSEQAPDSAKEDNRVASDKVPGELLFRCVTCKRIAHYAHMPVPGDLEEENPSAVGLAEYYQDNTKWLCADCVSYTFALDKILAWRPYPATAVEPPHPKGELPNYKNNLPREYLVKWVDRSYRRLAWVPHMWLATMYGQRLKNFLETGSKVVLLAKPVRETTDQSMAISNDEETKDSAAVIPGMPPPSLPDAEKRIPLPWKTADRVLDALFWCPGKRDGFRKKPGKKQKGYAKSRIVEDSEEDSDNEKYADERDAAFSEGDQPSADLTETLDEWEERTGKTLSAEHAEELSGRVVWAFIKWDDMGYDEATWDSPPRKGEFGWEEYRKAFQRLIESRSVVVLSDPKTKSTRAPDGFRKRHAFKEGDQPSLGQDPGLALMPFQVDGLNWLCNNWWNLQHCILADEMGLGKTVQIATFIGTIAENWQAFPALIVVPNSTITNWVREFERWAPKLRVVPFYGEAKSREVIKHYELTHTTKRSKTTGIKYHVLVTTYDTVTNPKDFASVFKGTPRWEVLVVDEGQRLKGEGSLLFKKLTQLNAVHRVLMTGTPLNNNMRELFNLMNFLDPKEWNDLEALEQEYETLTEDLVKQLHTRLRPYFLRRTKGEVLPLPPKNEVIVPVSMSPLQKEIYRSILSQNFQVLQSLTQASKSGGGSAPKSSMRNMLMQLRKCLQHPYLVSDDIEPRGLPPAETHERLISGSAKLRLLKNMLPKLKARGHRVLLFSQFVIALNVIEDFLVGEGYKYLRLDGDTKQADRQKGMDAFNKPGSDVFIYILSTRAGGVGINLWSADTVIIFDPDFNPHQDLQAIARSHRFGQTKPCLVFKLLVKESAEERIMQAGKKKLVLDHLIVQKMDDDEEGKEDVQSILMFGAKALFEGDTNDSSRDINYTDQDLEKLIEKTEQEGQEEDQTKQKDSGLFAFAKVWSADKDSFEELPDAGTEQQDDSWAQTLRKIEEEREKEQTKEVTGRGARRRNALIPQQQLKDLDLDDSPAKEKKRGRKKFKSKATDDESDAYTGSVPASESDDEEPDEEEDTRALSPLGEKEKMSKHQHQFDSKAQPLMSVENQRLPGQPVFERCGLCGLEHAPSSCYMTESSENLAEYRRMLLIHADDEPIEDRRAAIQVIDETLWKRNHLHLIHGQPLLLLNAPSLSHKHKVKSPNMPAGVSTSAKAGPSNAATSSSALAGPSKRPPSPLPSTSSKKSKHTGGQTPCSVCGRSPHHLVKDCPVVAEGPKSTAREIARLERDPKQSHTVDVLRKIMIKQKKREAAAQIGRDPAMPMVID</sequence>
<evidence type="ECO:0000313" key="10">
    <source>
        <dbReference type="Proteomes" id="UP000305948"/>
    </source>
</evidence>
<dbReference type="GO" id="GO:0005634">
    <property type="term" value="C:nucleus"/>
    <property type="evidence" value="ECO:0007669"/>
    <property type="project" value="UniProtKB-SubCell"/>
</dbReference>
<evidence type="ECO:0000256" key="3">
    <source>
        <dbReference type="ARBA" id="ARBA00022801"/>
    </source>
</evidence>
<feature type="region of interest" description="Disordered" evidence="6">
    <location>
        <begin position="659"/>
        <end position="688"/>
    </location>
</feature>
<dbReference type="InterPro" id="IPR038718">
    <property type="entry name" value="SNF2-like_sf"/>
</dbReference>
<protein>
    <submittedName>
        <fullName evidence="9">Uncharacterized protein</fullName>
    </submittedName>
</protein>
<feature type="region of interest" description="Disordered" evidence="6">
    <location>
        <begin position="1448"/>
        <end position="1541"/>
    </location>
</feature>
<name>A0A5C3NF83_9AGAM</name>
<dbReference type="GO" id="GO:0016887">
    <property type="term" value="F:ATP hydrolysis activity"/>
    <property type="evidence" value="ECO:0007669"/>
    <property type="project" value="TreeGrafter"/>
</dbReference>
<dbReference type="GO" id="GO:0140658">
    <property type="term" value="F:ATP-dependent chromatin remodeler activity"/>
    <property type="evidence" value="ECO:0007669"/>
    <property type="project" value="TreeGrafter"/>
</dbReference>
<keyword evidence="10" id="KW-1185">Reference proteome</keyword>
<feature type="region of interest" description="Disordered" evidence="6">
    <location>
        <begin position="717"/>
        <end position="762"/>
    </location>
</feature>
<evidence type="ECO:0000256" key="4">
    <source>
        <dbReference type="ARBA" id="ARBA00022840"/>
    </source>
</evidence>
<dbReference type="PANTHER" id="PTHR45623:SF17">
    <property type="entry name" value="CHROMODOMAIN-HELICASE-DNA-BINDING PROTEIN 3-RELATED"/>
    <property type="match status" value="1"/>
</dbReference>
<dbReference type="SUPFAM" id="SSF54160">
    <property type="entry name" value="Chromo domain-like"/>
    <property type="match status" value="1"/>
</dbReference>
<dbReference type="CDD" id="cd18793">
    <property type="entry name" value="SF2_C_SNF"/>
    <property type="match status" value="1"/>
</dbReference>
<dbReference type="Pfam" id="PF23615">
    <property type="entry name" value="Chromo_MIT1"/>
    <property type="match status" value="1"/>
</dbReference>
<feature type="compositionally biased region" description="Basic residues" evidence="6">
    <location>
        <begin position="287"/>
        <end position="299"/>
    </location>
</feature>
<keyword evidence="3" id="KW-0378">Hydrolase</keyword>
<evidence type="ECO:0000259" key="7">
    <source>
        <dbReference type="PROSITE" id="PS51192"/>
    </source>
</evidence>
<dbReference type="GO" id="GO:0000785">
    <property type="term" value="C:chromatin"/>
    <property type="evidence" value="ECO:0007669"/>
    <property type="project" value="TreeGrafter"/>
</dbReference>
<feature type="compositionally biased region" description="Acidic residues" evidence="6">
    <location>
        <begin position="1515"/>
        <end position="1526"/>
    </location>
</feature>
<dbReference type="GO" id="GO:0003677">
    <property type="term" value="F:DNA binding"/>
    <property type="evidence" value="ECO:0007669"/>
    <property type="project" value="TreeGrafter"/>
</dbReference>
<feature type="compositionally biased region" description="Basic and acidic residues" evidence="6">
    <location>
        <begin position="11"/>
        <end position="35"/>
    </location>
</feature>
<feature type="compositionally biased region" description="Basic residues" evidence="6">
    <location>
        <begin position="1487"/>
        <end position="1497"/>
    </location>
</feature>
<evidence type="ECO:0000259" key="8">
    <source>
        <dbReference type="PROSITE" id="PS51194"/>
    </source>
</evidence>
<feature type="compositionally biased region" description="Polar residues" evidence="6">
    <location>
        <begin position="470"/>
        <end position="480"/>
    </location>
</feature>
<dbReference type="InterPro" id="IPR027417">
    <property type="entry name" value="P-loop_NTPase"/>
</dbReference>
<dbReference type="OrthoDB" id="5857104at2759"/>
<dbReference type="GO" id="GO:0042393">
    <property type="term" value="F:histone binding"/>
    <property type="evidence" value="ECO:0007669"/>
    <property type="project" value="TreeGrafter"/>
</dbReference>
<evidence type="ECO:0000256" key="1">
    <source>
        <dbReference type="ARBA" id="ARBA00004123"/>
    </source>
</evidence>
<dbReference type="Gene3D" id="3.40.50.300">
    <property type="entry name" value="P-loop containing nucleotide triphosphate hydrolases"/>
    <property type="match status" value="1"/>
</dbReference>
<dbReference type="SMART" id="SM00490">
    <property type="entry name" value="HELICc"/>
    <property type="match status" value="1"/>
</dbReference>
<dbReference type="PROSITE" id="PS51192">
    <property type="entry name" value="HELICASE_ATP_BIND_1"/>
    <property type="match status" value="1"/>
</dbReference>
<dbReference type="GO" id="GO:0005524">
    <property type="term" value="F:ATP binding"/>
    <property type="evidence" value="ECO:0007669"/>
    <property type="project" value="UniProtKB-KW"/>
</dbReference>
<dbReference type="GO" id="GO:0003682">
    <property type="term" value="F:chromatin binding"/>
    <property type="evidence" value="ECO:0007669"/>
    <property type="project" value="TreeGrafter"/>
</dbReference>
<dbReference type="Pfam" id="PF00271">
    <property type="entry name" value="Helicase_C"/>
    <property type="match status" value="1"/>
</dbReference>
<dbReference type="PROSITE" id="PS51194">
    <property type="entry name" value="HELICASE_CTER"/>
    <property type="match status" value="1"/>
</dbReference>
<keyword evidence="5" id="KW-0539">Nucleus</keyword>
<feature type="compositionally biased region" description="Basic and acidic residues" evidence="6">
    <location>
        <begin position="1448"/>
        <end position="1459"/>
    </location>
</feature>